<sequence>MIYLNMYFFILIMKNKINNYTSVYLILLFSQFYGKGYKIVVKRLKHITQMERYQNAKKVNLGVEIVHMKNTVGVYKESSKR</sequence>
<proteinExistence type="predicted"/>
<organism evidence="1">
    <name type="scientific">marine sediment metagenome</name>
    <dbReference type="NCBI Taxonomy" id="412755"/>
    <lineage>
        <taxon>unclassified sequences</taxon>
        <taxon>metagenomes</taxon>
        <taxon>ecological metagenomes</taxon>
    </lineage>
</organism>
<dbReference type="AlphaFoldDB" id="A0A0F9KI57"/>
<protein>
    <submittedName>
        <fullName evidence="1">Uncharacterized protein</fullName>
    </submittedName>
</protein>
<dbReference type="EMBL" id="LAZR01007986">
    <property type="protein sequence ID" value="KKM81658.1"/>
    <property type="molecule type" value="Genomic_DNA"/>
</dbReference>
<reference evidence="1" key="1">
    <citation type="journal article" date="2015" name="Nature">
        <title>Complex archaea that bridge the gap between prokaryotes and eukaryotes.</title>
        <authorList>
            <person name="Spang A."/>
            <person name="Saw J.H."/>
            <person name="Jorgensen S.L."/>
            <person name="Zaremba-Niedzwiedzka K."/>
            <person name="Martijn J."/>
            <person name="Lind A.E."/>
            <person name="van Eijk R."/>
            <person name="Schleper C."/>
            <person name="Guy L."/>
            <person name="Ettema T.J."/>
        </authorList>
    </citation>
    <scope>NUCLEOTIDE SEQUENCE</scope>
</reference>
<evidence type="ECO:0000313" key="1">
    <source>
        <dbReference type="EMBL" id="KKM81658.1"/>
    </source>
</evidence>
<accession>A0A0F9KI57</accession>
<gene>
    <name evidence="1" type="ORF">LCGC14_1327560</name>
</gene>
<comment type="caution">
    <text evidence="1">The sequence shown here is derived from an EMBL/GenBank/DDBJ whole genome shotgun (WGS) entry which is preliminary data.</text>
</comment>
<name>A0A0F9KI57_9ZZZZ</name>